<dbReference type="GeneID" id="113692051"/>
<dbReference type="PANTHER" id="PTHR48412">
    <property type="entry name" value="ARM REPEAT SUPERFAMILY PROTEIN"/>
    <property type="match status" value="1"/>
</dbReference>
<proteinExistence type="predicted"/>
<evidence type="ECO:0000313" key="1">
    <source>
        <dbReference type="Proteomes" id="UP001652660"/>
    </source>
</evidence>
<evidence type="ECO:0000313" key="3">
    <source>
        <dbReference type="RefSeq" id="XP_071909472.1"/>
    </source>
</evidence>
<accession>A0ABM4UQB3</accession>
<dbReference type="PANTHER" id="PTHR48412:SF1">
    <property type="entry name" value="ARM REPEAT SUPERFAMILY PROTEIN"/>
    <property type="match status" value="1"/>
</dbReference>
<evidence type="ECO:0000313" key="4">
    <source>
        <dbReference type="RefSeq" id="XP_071909474.1"/>
    </source>
</evidence>
<protein>
    <submittedName>
        <fullName evidence="2 3">Uncharacterized protein</fullName>
    </submittedName>
</protein>
<dbReference type="RefSeq" id="XP_071909472.1">
    <property type="nucleotide sequence ID" value="XM_072053371.1"/>
</dbReference>
<evidence type="ECO:0000313" key="5">
    <source>
        <dbReference type="RefSeq" id="XP_071909475.1"/>
    </source>
</evidence>
<dbReference type="Proteomes" id="UP001652660">
    <property type="component" value="Chromosome 6c"/>
</dbReference>
<evidence type="ECO:0000313" key="2">
    <source>
        <dbReference type="RefSeq" id="XP_071909471.1"/>
    </source>
</evidence>
<organism evidence="1 5">
    <name type="scientific">Coffea arabica</name>
    <name type="common">Arabian coffee</name>
    <dbReference type="NCBI Taxonomy" id="13443"/>
    <lineage>
        <taxon>Eukaryota</taxon>
        <taxon>Viridiplantae</taxon>
        <taxon>Streptophyta</taxon>
        <taxon>Embryophyta</taxon>
        <taxon>Tracheophyta</taxon>
        <taxon>Spermatophyta</taxon>
        <taxon>Magnoliopsida</taxon>
        <taxon>eudicotyledons</taxon>
        <taxon>Gunneridae</taxon>
        <taxon>Pentapetalae</taxon>
        <taxon>asterids</taxon>
        <taxon>lamiids</taxon>
        <taxon>Gentianales</taxon>
        <taxon>Rubiaceae</taxon>
        <taxon>Ixoroideae</taxon>
        <taxon>Gardenieae complex</taxon>
        <taxon>Bertiereae - Coffeeae clade</taxon>
        <taxon>Coffeeae</taxon>
        <taxon>Coffea</taxon>
    </lineage>
</organism>
<reference evidence="2 3" key="1">
    <citation type="submission" date="2025-05" db="UniProtKB">
        <authorList>
            <consortium name="RefSeq"/>
        </authorList>
    </citation>
    <scope>IDENTIFICATION</scope>
    <source>
        <tissue evidence="2 3">Leaves</tissue>
    </source>
</reference>
<keyword evidence="1" id="KW-1185">Reference proteome</keyword>
<gene>
    <name evidence="2 3 4 5" type="primary">LOC113692051</name>
</gene>
<dbReference type="RefSeq" id="XP_071909475.1">
    <property type="nucleotide sequence ID" value="XM_072053374.1"/>
</dbReference>
<dbReference type="RefSeq" id="XP_071909474.1">
    <property type="nucleotide sequence ID" value="XM_072053373.1"/>
</dbReference>
<sequence length="127" mass="14086">METKEDSETLALLSGPIKEASNILQELINIHIDGKVILAIQGQVKDDKPTFIERTAVKSICGVFENLLTTQVGIPNEQLLQVIYVLFLKLCAVQSLKTTGPLSFESPVLYFLGRVACKKHLTRYLAL</sequence>
<name>A0ABM4UQB3_COFAR</name>
<dbReference type="RefSeq" id="XP_071909471.1">
    <property type="nucleotide sequence ID" value="XM_072053370.1"/>
</dbReference>